<gene>
    <name evidence="2" type="ORF">JAAARDRAFT_254433</name>
</gene>
<name>A0A067PT60_9AGAM</name>
<evidence type="ECO:0000259" key="1">
    <source>
        <dbReference type="PROSITE" id="PS50011"/>
    </source>
</evidence>
<dbReference type="Pfam" id="PF07714">
    <property type="entry name" value="PK_Tyr_Ser-Thr"/>
    <property type="match status" value="1"/>
</dbReference>
<dbReference type="PROSITE" id="PS50011">
    <property type="entry name" value="PROTEIN_KINASE_DOM"/>
    <property type="match status" value="1"/>
</dbReference>
<reference evidence="3" key="1">
    <citation type="journal article" date="2014" name="Proc. Natl. Acad. Sci. U.S.A.">
        <title>Extensive sampling of basidiomycete genomes demonstrates inadequacy of the white-rot/brown-rot paradigm for wood decay fungi.</title>
        <authorList>
            <person name="Riley R."/>
            <person name="Salamov A.A."/>
            <person name="Brown D.W."/>
            <person name="Nagy L.G."/>
            <person name="Floudas D."/>
            <person name="Held B.W."/>
            <person name="Levasseur A."/>
            <person name="Lombard V."/>
            <person name="Morin E."/>
            <person name="Otillar R."/>
            <person name="Lindquist E.A."/>
            <person name="Sun H."/>
            <person name="LaButti K.M."/>
            <person name="Schmutz J."/>
            <person name="Jabbour D."/>
            <person name="Luo H."/>
            <person name="Baker S.E."/>
            <person name="Pisabarro A.G."/>
            <person name="Walton J.D."/>
            <person name="Blanchette R.A."/>
            <person name="Henrissat B."/>
            <person name="Martin F."/>
            <person name="Cullen D."/>
            <person name="Hibbett D.S."/>
            <person name="Grigoriev I.V."/>
        </authorList>
    </citation>
    <scope>NUCLEOTIDE SEQUENCE [LARGE SCALE GENOMIC DNA]</scope>
    <source>
        <strain evidence="3">MUCL 33604</strain>
    </source>
</reference>
<evidence type="ECO:0000313" key="3">
    <source>
        <dbReference type="Proteomes" id="UP000027265"/>
    </source>
</evidence>
<keyword evidence="3" id="KW-1185">Reference proteome</keyword>
<dbReference type="InterPro" id="IPR011009">
    <property type="entry name" value="Kinase-like_dom_sf"/>
</dbReference>
<dbReference type="AlphaFoldDB" id="A0A067PT60"/>
<dbReference type="GO" id="GO:0004674">
    <property type="term" value="F:protein serine/threonine kinase activity"/>
    <property type="evidence" value="ECO:0007669"/>
    <property type="project" value="TreeGrafter"/>
</dbReference>
<dbReference type="GO" id="GO:0005524">
    <property type="term" value="F:ATP binding"/>
    <property type="evidence" value="ECO:0007669"/>
    <property type="project" value="InterPro"/>
</dbReference>
<protein>
    <recommendedName>
        <fullName evidence="1">Protein kinase domain-containing protein</fullName>
    </recommendedName>
</protein>
<dbReference type="InterPro" id="IPR001245">
    <property type="entry name" value="Ser-Thr/Tyr_kinase_cat_dom"/>
</dbReference>
<dbReference type="OrthoDB" id="5966500at2759"/>
<organism evidence="2 3">
    <name type="scientific">Jaapia argillacea MUCL 33604</name>
    <dbReference type="NCBI Taxonomy" id="933084"/>
    <lineage>
        <taxon>Eukaryota</taxon>
        <taxon>Fungi</taxon>
        <taxon>Dikarya</taxon>
        <taxon>Basidiomycota</taxon>
        <taxon>Agaricomycotina</taxon>
        <taxon>Agaricomycetes</taxon>
        <taxon>Agaricomycetidae</taxon>
        <taxon>Jaapiales</taxon>
        <taxon>Jaapiaceae</taxon>
        <taxon>Jaapia</taxon>
    </lineage>
</organism>
<dbReference type="InterPro" id="IPR000719">
    <property type="entry name" value="Prot_kinase_dom"/>
</dbReference>
<dbReference type="EMBL" id="KL197718">
    <property type="protein sequence ID" value="KDQ58003.1"/>
    <property type="molecule type" value="Genomic_DNA"/>
</dbReference>
<proteinExistence type="predicted"/>
<evidence type="ECO:0000313" key="2">
    <source>
        <dbReference type="EMBL" id="KDQ58003.1"/>
    </source>
</evidence>
<dbReference type="PANTHER" id="PTHR44329">
    <property type="entry name" value="SERINE/THREONINE-PROTEIN KINASE TNNI3K-RELATED"/>
    <property type="match status" value="1"/>
</dbReference>
<dbReference type="SUPFAM" id="SSF56112">
    <property type="entry name" value="Protein kinase-like (PK-like)"/>
    <property type="match status" value="1"/>
</dbReference>
<sequence>MPVEIRHAFLAVGGSMNQVLCCRQVTLFSLHNSVTNQLEVAKMMRSTCRDAVSRERHRSILLDLAIPNSLPMSTGWRIETTTEGAPIAVAPYYLGEAASVLRGLHDAGFVHGHVSPQNFLVTDVGDVLISDVQLDIAMRKEHFRTRHTVPRPTLWQYRPMEELMPLPTSNVDVPCSVEGDVYAFAVVVYESLVEKLPCQPRDFVRRIATDAHFSPMQRPISIKDDLVWTLLQECWRDDPARRPTMVRVENVFREVAS</sequence>
<dbReference type="InterPro" id="IPR051681">
    <property type="entry name" value="Ser/Thr_Kinases-Pseudokinases"/>
</dbReference>
<dbReference type="InParanoid" id="A0A067PT60"/>
<dbReference type="HOGENOM" id="CLU_000288_7_18_1"/>
<feature type="domain" description="Protein kinase" evidence="1">
    <location>
        <begin position="1"/>
        <end position="253"/>
    </location>
</feature>
<accession>A0A067PT60</accession>
<dbReference type="STRING" id="933084.A0A067PT60"/>
<dbReference type="Proteomes" id="UP000027265">
    <property type="component" value="Unassembled WGS sequence"/>
</dbReference>
<dbReference type="Gene3D" id="1.10.510.10">
    <property type="entry name" value="Transferase(Phosphotransferase) domain 1"/>
    <property type="match status" value="1"/>
</dbReference>
<dbReference type="SMART" id="SM00220">
    <property type="entry name" value="S_TKc"/>
    <property type="match status" value="1"/>
</dbReference>